<feature type="transmembrane region" description="Helical" evidence="2">
    <location>
        <begin position="165"/>
        <end position="183"/>
    </location>
</feature>
<reference evidence="3" key="1">
    <citation type="submission" date="2023-03" db="EMBL/GenBank/DDBJ databases">
        <title>Massive genome expansion in bonnet fungi (Mycena s.s.) driven by repeated elements and novel gene families across ecological guilds.</title>
        <authorList>
            <consortium name="Lawrence Berkeley National Laboratory"/>
            <person name="Harder C.B."/>
            <person name="Miyauchi S."/>
            <person name="Viragh M."/>
            <person name="Kuo A."/>
            <person name="Thoen E."/>
            <person name="Andreopoulos B."/>
            <person name="Lu D."/>
            <person name="Skrede I."/>
            <person name="Drula E."/>
            <person name="Henrissat B."/>
            <person name="Morin E."/>
            <person name="Kohler A."/>
            <person name="Barry K."/>
            <person name="LaButti K."/>
            <person name="Morin E."/>
            <person name="Salamov A."/>
            <person name="Lipzen A."/>
            <person name="Mereny Z."/>
            <person name="Hegedus B."/>
            <person name="Baldrian P."/>
            <person name="Stursova M."/>
            <person name="Weitz H."/>
            <person name="Taylor A."/>
            <person name="Grigoriev I.V."/>
            <person name="Nagy L.G."/>
            <person name="Martin F."/>
            <person name="Kauserud H."/>
        </authorList>
    </citation>
    <scope>NUCLEOTIDE SEQUENCE</scope>
    <source>
        <strain evidence="3">CBHHK182m</strain>
    </source>
</reference>
<feature type="region of interest" description="Disordered" evidence="1">
    <location>
        <begin position="51"/>
        <end position="70"/>
    </location>
</feature>
<evidence type="ECO:0000313" key="3">
    <source>
        <dbReference type="EMBL" id="KAJ7751346.1"/>
    </source>
</evidence>
<organism evidence="3 4">
    <name type="scientific">Mycena metata</name>
    <dbReference type="NCBI Taxonomy" id="1033252"/>
    <lineage>
        <taxon>Eukaryota</taxon>
        <taxon>Fungi</taxon>
        <taxon>Dikarya</taxon>
        <taxon>Basidiomycota</taxon>
        <taxon>Agaricomycotina</taxon>
        <taxon>Agaricomycetes</taxon>
        <taxon>Agaricomycetidae</taxon>
        <taxon>Agaricales</taxon>
        <taxon>Marasmiineae</taxon>
        <taxon>Mycenaceae</taxon>
        <taxon>Mycena</taxon>
    </lineage>
</organism>
<comment type="caution">
    <text evidence="3">The sequence shown here is derived from an EMBL/GenBank/DDBJ whole genome shotgun (WGS) entry which is preliminary data.</text>
</comment>
<protein>
    <submittedName>
        <fullName evidence="3">Uncharacterized protein</fullName>
    </submittedName>
</protein>
<dbReference type="Proteomes" id="UP001215598">
    <property type="component" value="Unassembled WGS sequence"/>
</dbReference>
<keyword evidence="4" id="KW-1185">Reference proteome</keyword>
<dbReference type="AlphaFoldDB" id="A0AAD7IWQ7"/>
<gene>
    <name evidence="3" type="ORF">B0H16DRAFT_1460260</name>
</gene>
<keyword evidence="2" id="KW-1133">Transmembrane helix</keyword>
<name>A0AAD7IWQ7_9AGAR</name>
<keyword evidence="2" id="KW-0812">Transmembrane</keyword>
<evidence type="ECO:0000256" key="2">
    <source>
        <dbReference type="SAM" id="Phobius"/>
    </source>
</evidence>
<keyword evidence="2" id="KW-0472">Membrane</keyword>
<evidence type="ECO:0000313" key="4">
    <source>
        <dbReference type="Proteomes" id="UP001215598"/>
    </source>
</evidence>
<dbReference type="EMBL" id="JARKIB010000062">
    <property type="protein sequence ID" value="KAJ7751346.1"/>
    <property type="molecule type" value="Genomic_DNA"/>
</dbReference>
<sequence length="307" mass="34210">MRYIVIGAPRERVDGVARIRGHGHVRAHHVRGVDLEVLVLIDPAVGEQDGIAPSAHSERSVPSAAPPGSRSWSKGLIIARRLFDILLFESDFCEGNLVVRKKDAEILARVDRREAERRGPDTPVGGELWRVERKVSVRGIVEGRDEGSLFSSSLLKFALDFWSRLGRFVIPIICCFALGFWIYTLGQSKTWWDISASGTVHPEDCCKCFAGDMVMGMPLEEGKRGLAALTSAERHQYFLCIAKLMEAWTPSPGGIIMQANTVGAHEWDSSKQDDLELAVGRHYTQTFFDYFGRAAVIPMRLEHEFGS</sequence>
<evidence type="ECO:0000256" key="1">
    <source>
        <dbReference type="SAM" id="MobiDB-lite"/>
    </source>
</evidence>
<accession>A0AAD7IWQ7</accession>
<proteinExistence type="predicted"/>